<dbReference type="PROSITE" id="PS51371">
    <property type="entry name" value="CBS"/>
    <property type="match status" value="2"/>
</dbReference>
<feature type="compositionally biased region" description="Low complexity" evidence="11">
    <location>
        <begin position="436"/>
        <end position="453"/>
    </location>
</feature>
<sequence>MTGSLLTGVAVLVLLAWLASCAEAGIARINGYRAEEAVRAGKRGAAQLAAVAADPVRYLNLALLLRVAAETAAAVLVTYACLVSVDSAWQALWLAFGVMLLISFVAVGVSPRTIGRQHPVNTTTAAAHVLLPLARVLGPLTQLLILLGNALTPGKGFRRGPFASEAELRAMVDLAGRDRLIEDEERRMVHSVFELGDTMVREVMVPRTDLVTIPRDRTLRQGLTLALRSGFSRIPVTGENDDDIVGVLYLKDLVRRVHVSRESESGAVETAMRPATFVPDTKNAGDLLREMQRDHIHVAVAIDEYGGTAGIVTIEDILEEIVGEITDEYDRELPPVRPLDGGRHRVTARLDLGDLGELYGVELEDEDVETVGGLLAKRLGRVPIAGATAEVDLTGRHGTPNLAGLRLTAESPAGRRNRILTVLVEPIRPGERAAPDADAPADAPGRAVGARAPAGGGPGGDDGPVTTASMAPAEDLDSARETGAGGGEEGSPPPGPDGDTGTGTGHGGDAEDAEKGSRRP</sequence>
<dbReference type="SUPFAM" id="SSF54631">
    <property type="entry name" value="CBS-domain pair"/>
    <property type="match status" value="1"/>
</dbReference>
<dbReference type="InterPro" id="IPR016169">
    <property type="entry name" value="FAD-bd_PCMH_sub2"/>
</dbReference>
<dbReference type="GO" id="GO:0050660">
    <property type="term" value="F:flavin adenine dinucleotide binding"/>
    <property type="evidence" value="ECO:0007669"/>
    <property type="project" value="InterPro"/>
</dbReference>
<dbReference type="PANTHER" id="PTHR22777">
    <property type="entry name" value="HEMOLYSIN-RELATED"/>
    <property type="match status" value="1"/>
</dbReference>
<comment type="caution">
    <text evidence="15">The sequence shown here is derived from an EMBL/GenBank/DDBJ whole genome shotgun (WGS) entry which is preliminary data.</text>
</comment>
<dbReference type="AlphaFoldDB" id="A0A7W3TEK7"/>
<evidence type="ECO:0000256" key="9">
    <source>
        <dbReference type="PROSITE-ProRule" id="PRU00703"/>
    </source>
</evidence>
<dbReference type="Proteomes" id="UP000538929">
    <property type="component" value="Unassembled WGS sequence"/>
</dbReference>
<comment type="subcellular location">
    <subcellularLocation>
        <location evidence="1">Cell membrane</location>
        <topology evidence="1">Multi-pass membrane protein</topology>
    </subcellularLocation>
</comment>
<feature type="transmembrane region" description="Helical" evidence="12">
    <location>
        <begin position="129"/>
        <end position="151"/>
    </location>
</feature>
<dbReference type="FunFam" id="3.10.580.10:FF:000002">
    <property type="entry name" value="Magnesium/cobalt efflux protein CorC"/>
    <property type="match status" value="1"/>
</dbReference>
<feature type="domain" description="CNNM transmembrane" evidence="14">
    <location>
        <begin position="1"/>
        <end position="185"/>
    </location>
</feature>
<dbReference type="PANTHER" id="PTHR22777:SF32">
    <property type="entry name" value="UPF0053 INNER MEMBRANE PROTEIN YFJD"/>
    <property type="match status" value="1"/>
</dbReference>
<dbReference type="SMART" id="SM01091">
    <property type="entry name" value="CorC_HlyC"/>
    <property type="match status" value="1"/>
</dbReference>
<dbReference type="Pfam" id="PF00571">
    <property type="entry name" value="CBS"/>
    <property type="match status" value="2"/>
</dbReference>
<evidence type="ECO:0000256" key="6">
    <source>
        <dbReference type="ARBA" id="ARBA00022989"/>
    </source>
</evidence>
<evidence type="ECO:0000313" key="15">
    <source>
        <dbReference type="EMBL" id="MBB0245362.1"/>
    </source>
</evidence>
<feature type="domain" description="CBS" evidence="13">
    <location>
        <begin position="271"/>
        <end position="328"/>
    </location>
</feature>
<dbReference type="Pfam" id="PF03471">
    <property type="entry name" value="CorC_HlyC"/>
    <property type="match status" value="1"/>
</dbReference>
<evidence type="ECO:0000256" key="7">
    <source>
        <dbReference type="ARBA" id="ARBA00023122"/>
    </source>
</evidence>
<keyword evidence="6 10" id="KW-1133">Transmembrane helix</keyword>
<dbReference type="Gene3D" id="3.30.465.10">
    <property type="match status" value="1"/>
</dbReference>
<dbReference type="SUPFAM" id="SSF56176">
    <property type="entry name" value="FAD-binding/transporter-associated domain-like"/>
    <property type="match status" value="1"/>
</dbReference>
<evidence type="ECO:0000256" key="12">
    <source>
        <dbReference type="SAM" id="Phobius"/>
    </source>
</evidence>
<protein>
    <submittedName>
        <fullName evidence="15">DUF21 domain-containing protein</fullName>
    </submittedName>
</protein>
<keyword evidence="7 9" id="KW-0129">CBS domain</keyword>
<comment type="similarity">
    <text evidence="2">Belongs to the UPF0053 family.</text>
</comment>
<evidence type="ECO:0000256" key="4">
    <source>
        <dbReference type="ARBA" id="ARBA00022692"/>
    </source>
</evidence>
<dbReference type="Pfam" id="PF01595">
    <property type="entry name" value="CNNM"/>
    <property type="match status" value="1"/>
</dbReference>
<evidence type="ECO:0000256" key="1">
    <source>
        <dbReference type="ARBA" id="ARBA00004651"/>
    </source>
</evidence>
<feature type="compositionally biased region" description="Gly residues" evidence="11">
    <location>
        <begin position="498"/>
        <end position="507"/>
    </location>
</feature>
<evidence type="ECO:0000256" key="5">
    <source>
        <dbReference type="ARBA" id="ARBA00022737"/>
    </source>
</evidence>
<evidence type="ECO:0000256" key="8">
    <source>
        <dbReference type="ARBA" id="ARBA00023136"/>
    </source>
</evidence>
<name>A0A7W3TEK7_9ACTN</name>
<feature type="transmembrane region" description="Helical" evidence="12">
    <location>
        <begin position="92"/>
        <end position="109"/>
    </location>
</feature>
<dbReference type="InterPro" id="IPR044751">
    <property type="entry name" value="Ion_transp-like_CBS"/>
</dbReference>
<keyword evidence="16" id="KW-1185">Reference proteome</keyword>
<evidence type="ECO:0000256" key="2">
    <source>
        <dbReference type="ARBA" id="ARBA00006337"/>
    </source>
</evidence>
<keyword evidence="4 10" id="KW-0812">Transmembrane</keyword>
<evidence type="ECO:0000256" key="11">
    <source>
        <dbReference type="SAM" id="MobiDB-lite"/>
    </source>
</evidence>
<dbReference type="InterPro" id="IPR002550">
    <property type="entry name" value="CNNM"/>
</dbReference>
<evidence type="ECO:0000256" key="10">
    <source>
        <dbReference type="PROSITE-ProRule" id="PRU01193"/>
    </source>
</evidence>
<dbReference type="InterPro" id="IPR000644">
    <property type="entry name" value="CBS_dom"/>
</dbReference>
<evidence type="ECO:0000256" key="3">
    <source>
        <dbReference type="ARBA" id="ARBA00022475"/>
    </source>
</evidence>
<feature type="region of interest" description="Disordered" evidence="11">
    <location>
        <begin position="430"/>
        <end position="520"/>
    </location>
</feature>
<keyword evidence="5" id="KW-0677">Repeat</keyword>
<dbReference type="EMBL" id="VKHT01000468">
    <property type="protein sequence ID" value="MBB0245362.1"/>
    <property type="molecule type" value="Genomic_DNA"/>
</dbReference>
<dbReference type="Gene3D" id="3.10.580.10">
    <property type="entry name" value="CBS-domain"/>
    <property type="match status" value="1"/>
</dbReference>
<evidence type="ECO:0000259" key="13">
    <source>
        <dbReference type="PROSITE" id="PS51371"/>
    </source>
</evidence>
<evidence type="ECO:0000259" key="14">
    <source>
        <dbReference type="PROSITE" id="PS51846"/>
    </source>
</evidence>
<keyword evidence="3" id="KW-1003">Cell membrane</keyword>
<evidence type="ECO:0000313" key="16">
    <source>
        <dbReference type="Proteomes" id="UP000538929"/>
    </source>
</evidence>
<dbReference type="InterPro" id="IPR005170">
    <property type="entry name" value="Transptr-assoc_dom"/>
</dbReference>
<dbReference type="GO" id="GO:0005886">
    <property type="term" value="C:plasma membrane"/>
    <property type="evidence" value="ECO:0007669"/>
    <property type="project" value="UniProtKB-SubCell"/>
</dbReference>
<reference evidence="16" key="1">
    <citation type="submission" date="2019-10" db="EMBL/GenBank/DDBJ databases">
        <title>Streptomyces sp. nov., a novel actinobacterium isolated from alkaline environment.</title>
        <authorList>
            <person name="Golinska P."/>
        </authorList>
    </citation>
    <scope>NUCLEOTIDE SEQUENCE [LARGE SCALE GENOMIC DNA]</scope>
    <source>
        <strain evidence="16">DSM 42118</strain>
    </source>
</reference>
<keyword evidence="8 10" id="KW-0472">Membrane</keyword>
<feature type="transmembrane region" description="Helical" evidence="12">
    <location>
        <begin position="63"/>
        <end position="85"/>
    </location>
</feature>
<dbReference type="InterPro" id="IPR036318">
    <property type="entry name" value="FAD-bd_PCMH-like_sf"/>
</dbReference>
<gene>
    <name evidence="15" type="ORF">FNQ90_14955</name>
</gene>
<dbReference type="PROSITE" id="PS51846">
    <property type="entry name" value="CNNM"/>
    <property type="match status" value="1"/>
</dbReference>
<accession>A0A7W3TEK7</accession>
<proteinExistence type="inferred from homology"/>
<dbReference type="CDD" id="cd04590">
    <property type="entry name" value="CBS_pair_CorC_HlyC_assoc"/>
    <property type="match status" value="1"/>
</dbReference>
<feature type="domain" description="CBS" evidence="13">
    <location>
        <begin position="204"/>
        <end position="265"/>
    </location>
</feature>
<dbReference type="InterPro" id="IPR046342">
    <property type="entry name" value="CBS_dom_sf"/>
</dbReference>
<organism evidence="15 16">
    <name type="scientific">Streptomyces alkaliphilus</name>
    <dbReference type="NCBI Taxonomy" id="1472722"/>
    <lineage>
        <taxon>Bacteria</taxon>
        <taxon>Bacillati</taxon>
        <taxon>Actinomycetota</taxon>
        <taxon>Actinomycetes</taxon>
        <taxon>Kitasatosporales</taxon>
        <taxon>Streptomycetaceae</taxon>
        <taxon>Streptomyces</taxon>
    </lineage>
</organism>
<dbReference type="SMART" id="SM00116">
    <property type="entry name" value="CBS"/>
    <property type="match status" value="2"/>
</dbReference>